<dbReference type="Pfam" id="PF04408">
    <property type="entry name" value="WHD_HA2"/>
    <property type="match status" value="1"/>
</dbReference>
<dbReference type="PROSITE" id="PS51194">
    <property type="entry name" value="HELICASE_CTER"/>
    <property type="match status" value="1"/>
</dbReference>
<keyword evidence="6" id="KW-0648">Protein biosynthesis</keyword>
<dbReference type="InterPro" id="IPR034730">
    <property type="entry name" value="DHX29"/>
</dbReference>
<name>A0ABN9CUV0_9NEOB</name>
<sequence>MGGKNKKSRHSNAPSVQGVVAAANRSRAAAEPRAAGEDSTKRQTGKPASGSSGGKEPRNKQGPKTYSFAVDPGASVNHDKSVLKVVIDSKLEKRIIDLINEHKKLNSDTGMVSGRLTSKKLQDLYMALQEFNFKAEHIEEAMTNTILYGGDLHSALDWLCLNLPDGALPEGFSQQFVEEEQKVRAKYCPPPHKPANNPNSGKSEGAPAVKASSENDLSMKEWILRYAEQGSDDEEREVDPDKDSEVEEFDPNERYLELTAKMLDAKAQAASTKQDKDKAGQREAQEKIRTYLQEMKNLEQHPMFNPDVKLPEVKSEKEDTPPPPPPEDEALNFNLFESAKEGTEEKAKKKPPLDVRNFDYTSRSWTGKSPKQFLIDWCRKHYTKSPNPSFEKVPVGRYWRSRVKIVKSTDNIMSVCPTIVTEDSMQAQHLAATLALYELTKGQSVHQLLPPTYRDVWLEWSDDEKSKEEKNKIESNKPRDQFITKLLNKLKLQQQLNIPAKECKVSEDPEDSWENLAGDEELEQKTSVPVEKENIEAVVNIFCKCRDSAKYKRLLNERKQLPVFAHRDFILETLNRHRVIVVAGETGSGKSTQVPQFLLEDLLLNKWASGKCNIVCTQPRRISAMSLATRVCEELGCESGPGGRNSLCGYQIRMESRTGEYTKLLYCTTGILLRKLQEDSLLKNITHVIVDEVHERTVQSDFLLIILREILHKRSDLHLILMSATVDSDKFSSYFSHCPIIRISGRTYPVEVFHLEDTIEETGFILEQDSEYCQKFLEDEEEITLTVTSKGGGSKKYQEFIPVQSGSGMEGNPSYQKYSARTRHAVLYMNPNKINLDLILELLVFLDRSPQFRNVEGAVLIFLPGLADIQQLYDLLSVDKRFNDRRRYKLIALHSILSSQDQAEAFILPPAGTRKIVLATNIAETGITIPDVVFVLDAGKTKENRYHESSQMSSLVETFISKASALQRQGRAGRVREGFCFRLYTKDRFHSFMEYSVPEILRVPLEELCLHIMKCDLGSPEEFLSKALDPPQLQVISNAMNLLRKIGACELAQPNLTPLGQHLAALPVNVKIGKMLIFGAIFGCLDAVATLAATMTEKSPFVTPIGRKDEADLAKSSVALANSDHLTIFSAYAGWKKIRAEGYGSEMSYCRKNFLNRKALLTIEDVKQELIRLVRAAGFDCSRPGAHRSGDRQALSTEETSLLKAVLTAGLYDNVGKILFTKSVDMSEKLACMVETAQGKAQAHPSSVNRDLQTYGWLLYQEKVKYSKIFLREKTLVSPFPILLFGGDIAVQHRERLLTVDDWIHFQAPVKIAVIFKELRVLIESVLKKKLQNPKMSLEDDKILSIIKELINTEK</sequence>
<keyword evidence="3 6" id="KW-0347">Helicase</keyword>
<evidence type="ECO:0000256" key="5">
    <source>
        <dbReference type="ARBA" id="ARBA00047984"/>
    </source>
</evidence>
<comment type="subcellular location">
    <subcellularLocation>
        <location evidence="6">Cytoplasm</location>
    </subcellularLocation>
</comment>
<evidence type="ECO:0000313" key="10">
    <source>
        <dbReference type="EMBL" id="CAI9562727.1"/>
    </source>
</evidence>
<dbReference type="Gene3D" id="1.20.120.1080">
    <property type="match status" value="1"/>
</dbReference>
<evidence type="ECO:0000256" key="4">
    <source>
        <dbReference type="ARBA" id="ARBA00022840"/>
    </source>
</evidence>
<reference evidence="10" key="1">
    <citation type="submission" date="2023-05" db="EMBL/GenBank/DDBJ databases">
        <authorList>
            <person name="Stuckert A."/>
        </authorList>
    </citation>
    <scope>NUCLEOTIDE SEQUENCE</scope>
</reference>
<feature type="domain" description="Helicase ATP-binding" evidence="8">
    <location>
        <begin position="571"/>
        <end position="744"/>
    </location>
</feature>
<dbReference type="CDD" id="cd17975">
    <property type="entry name" value="DEXHc_DHX29"/>
    <property type="match status" value="1"/>
</dbReference>
<dbReference type="EC" id="3.6.4.13" evidence="6"/>
<evidence type="ECO:0000256" key="6">
    <source>
        <dbReference type="HAMAP-Rule" id="MF_03068"/>
    </source>
</evidence>
<dbReference type="InterPro" id="IPR059023">
    <property type="entry name" value="RNA_hel_CTD"/>
</dbReference>
<evidence type="ECO:0000256" key="7">
    <source>
        <dbReference type="SAM" id="MobiDB-lite"/>
    </source>
</evidence>
<keyword evidence="2 6" id="KW-0378">Hydrolase</keyword>
<keyword evidence="11" id="KW-1185">Reference proteome</keyword>
<feature type="region of interest" description="Disordered" evidence="7">
    <location>
        <begin position="187"/>
        <end position="214"/>
    </location>
</feature>
<dbReference type="Pfam" id="PF00270">
    <property type="entry name" value="DEAD"/>
    <property type="match status" value="1"/>
</dbReference>
<dbReference type="SMART" id="SM00487">
    <property type="entry name" value="DEXDc"/>
    <property type="match status" value="1"/>
</dbReference>
<dbReference type="SMART" id="SM00847">
    <property type="entry name" value="HA2"/>
    <property type="match status" value="1"/>
</dbReference>
<dbReference type="Pfam" id="PF07717">
    <property type="entry name" value="OB_NTP_bind"/>
    <property type="match status" value="1"/>
</dbReference>
<dbReference type="HAMAP" id="MF_03068">
    <property type="entry name" value="DHX29"/>
    <property type="match status" value="1"/>
</dbReference>
<keyword evidence="4 6" id="KW-0067">ATP-binding</keyword>
<dbReference type="Proteomes" id="UP001162483">
    <property type="component" value="Unassembled WGS sequence"/>
</dbReference>
<evidence type="ECO:0000259" key="9">
    <source>
        <dbReference type="PROSITE" id="PS51194"/>
    </source>
</evidence>
<feature type="region of interest" description="Disordered" evidence="7">
    <location>
        <begin position="227"/>
        <end position="251"/>
    </location>
</feature>
<dbReference type="InterPro" id="IPR011709">
    <property type="entry name" value="DEAD-box_helicase_OB_fold"/>
</dbReference>
<dbReference type="SUPFAM" id="SSF52540">
    <property type="entry name" value="P-loop containing nucleoside triphosphate hydrolases"/>
    <property type="match status" value="1"/>
</dbReference>
<evidence type="ECO:0000256" key="3">
    <source>
        <dbReference type="ARBA" id="ARBA00022806"/>
    </source>
</evidence>
<feature type="compositionally biased region" description="Basic residues" evidence="7">
    <location>
        <begin position="1"/>
        <end position="10"/>
    </location>
</feature>
<keyword evidence="6" id="KW-0963">Cytoplasm</keyword>
<evidence type="ECO:0000313" key="11">
    <source>
        <dbReference type="Proteomes" id="UP001162483"/>
    </source>
</evidence>
<dbReference type="Pfam" id="PF26026">
    <property type="entry name" value="RNA_hel_CTD"/>
    <property type="match status" value="1"/>
</dbReference>
<dbReference type="Pfam" id="PF24899">
    <property type="entry name" value="UBA_DHX29"/>
    <property type="match status" value="1"/>
</dbReference>
<feature type="compositionally biased region" description="Basic and acidic residues" evidence="7">
    <location>
        <begin position="28"/>
        <end position="41"/>
    </location>
</feature>
<feature type="domain" description="Helicase C-terminal" evidence="9">
    <location>
        <begin position="838"/>
        <end position="1016"/>
    </location>
</feature>
<dbReference type="InterPro" id="IPR056890">
    <property type="entry name" value="UBA_DHX29-like"/>
</dbReference>
<comment type="caution">
    <text evidence="10">The sequence shown here is derived from an EMBL/GenBank/DDBJ whole genome shotgun (WGS) entry which is preliminary data.</text>
</comment>
<dbReference type="Pfam" id="PF00271">
    <property type="entry name" value="Helicase_C"/>
    <property type="match status" value="1"/>
</dbReference>
<dbReference type="InterPro" id="IPR014001">
    <property type="entry name" value="Helicase_ATP-bd"/>
</dbReference>
<organism evidence="10 11">
    <name type="scientific">Staurois parvus</name>
    <dbReference type="NCBI Taxonomy" id="386267"/>
    <lineage>
        <taxon>Eukaryota</taxon>
        <taxon>Metazoa</taxon>
        <taxon>Chordata</taxon>
        <taxon>Craniata</taxon>
        <taxon>Vertebrata</taxon>
        <taxon>Euteleostomi</taxon>
        <taxon>Amphibia</taxon>
        <taxon>Batrachia</taxon>
        <taxon>Anura</taxon>
        <taxon>Neobatrachia</taxon>
        <taxon>Ranoidea</taxon>
        <taxon>Ranidae</taxon>
        <taxon>Staurois</taxon>
    </lineage>
</organism>
<dbReference type="InterPro" id="IPR001650">
    <property type="entry name" value="Helicase_C-like"/>
</dbReference>
<protein>
    <recommendedName>
        <fullName evidence="6">ATP-dependent RNA helicase DHX29</fullName>
        <ecNumber evidence="6">3.6.4.13</ecNumber>
    </recommendedName>
    <alternativeName>
        <fullName evidence="6">DEAH box protein 29</fullName>
    </alternativeName>
</protein>
<feature type="region of interest" description="Disordered" evidence="7">
    <location>
        <begin position="1"/>
        <end position="72"/>
    </location>
</feature>
<dbReference type="PANTHER" id="PTHR18934:SF264">
    <property type="entry name" value="ATP-DEPENDENT RNA HELICASE DHX29"/>
    <property type="match status" value="1"/>
</dbReference>
<dbReference type="InterPro" id="IPR007502">
    <property type="entry name" value="Helicase-assoc_dom"/>
</dbReference>
<dbReference type="InterPro" id="IPR027417">
    <property type="entry name" value="P-loop_NTPase"/>
</dbReference>
<dbReference type="Gene3D" id="3.40.50.300">
    <property type="entry name" value="P-loop containing nucleotide triphosphate hydrolases"/>
    <property type="match status" value="2"/>
</dbReference>
<dbReference type="InterPro" id="IPR048333">
    <property type="entry name" value="HA2_WH"/>
</dbReference>
<comment type="function">
    <text evidence="6">ATP-binding RNA helicase involved in translation initiation. Part of the 43S pre-initiation complex that is required for efficient initiation on mRNAs of higher eukaryotes with structured 5'-UTRs by promoting efficient NTPase-dependent 48S complex formation. Specifically binds to the 40S ribosome near the mRNA entrance. Does not possess a processive helicase activity.</text>
</comment>
<comment type="catalytic activity">
    <reaction evidence="5 6">
        <text>ATP + H2O = ADP + phosphate + H(+)</text>
        <dbReference type="Rhea" id="RHEA:13065"/>
        <dbReference type="ChEBI" id="CHEBI:15377"/>
        <dbReference type="ChEBI" id="CHEBI:15378"/>
        <dbReference type="ChEBI" id="CHEBI:30616"/>
        <dbReference type="ChEBI" id="CHEBI:43474"/>
        <dbReference type="ChEBI" id="CHEBI:456216"/>
        <dbReference type="EC" id="3.6.4.13"/>
    </reaction>
</comment>
<gene>
    <name evidence="6" type="primary">DHX29</name>
    <name evidence="10" type="ORF">SPARVUS_LOCUS5655254</name>
</gene>
<proteinExistence type="inferred from homology"/>
<comment type="similarity">
    <text evidence="6">Belongs to the DEAD box helicase family. DEAH subfamily.</text>
</comment>
<evidence type="ECO:0000256" key="2">
    <source>
        <dbReference type="ARBA" id="ARBA00022801"/>
    </source>
</evidence>
<dbReference type="CDD" id="cd18791">
    <property type="entry name" value="SF2_C_RHA"/>
    <property type="match status" value="1"/>
</dbReference>
<accession>A0ABN9CUV0</accession>
<evidence type="ECO:0000259" key="8">
    <source>
        <dbReference type="PROSITE" id="PS51192"/>
    </source>
</evidence>
<dbReference type="PANTHER" id="PTHR18934">
    <property type="entry name" value="ATP-DEPENDENT RNA HELICASE"/>
    <property type="match status" value="1"/>
</dbReference>
<dbReference type="Pfam" id="PF24385">
    <property type="entry name" value="DSRM_DHX29"/>
    <property type="match status" value="1"/>
</dbReference>
<dbReference type="EMBL" id="CATNWA010012023">
    <property type="protein sequence ID" value="CAI9562727.1"/>
    <property type="molecule type" value="Genomic_DNA"/>
</dbReference>
<evidence type="ECO:0000256" key="1">
    <source>
        <dbReference type="ARBA" id="ARBA00022741"/>
    </source>
</evidence>
<keyword evidence="6" id="KW-0396">Initiation factor</keyword>
<dbReference type="PROSITE" id="PS51192">
    <property type="entry name" value="HELICASE_ATP_BIND_1"/>
    <property type="match status" value="1"/>
</dbReference>
<feature type="compositionally biased region" description="Acidic residues" evidence="7">
    <location>
        <begin position="230"/>
        <end position="250"/>
    </location>
</feature>
<dbReference type="InterPro" id="IPR056328">
    <property type="entry name" value="DSRM_DHX29"/>
</dbReference>
<dbReference type="SMART" id="SM00490">
    <property type="entry name" value="HELICc"/>
    <property type="match status" value="1"/>
</dbReference>
<comment type="subunit">
    <text evidence="6">Part of the 43S pre-initiation complex (PIC).</text>
</comment>
<keyword evidence="1 6" id="KW-0547">Nucleotide-binding</keyword>
<dbReference type="Pfam" id="PF21010">
    <property type="entry name" value="HA2_C"/>
    <property type="match status" value="1"/>
</dbReference>
<dbReference type="InterPro" id="IPR011545">
    <property type="entry name" value="DEAD/DEAH_box_helicase_dom"/>
</dbReference>